<feature type="compositionally biased region" description="Polar residues" evidence="1">
    <location>
        <begin position="347"/>
        <end position="356"/>
    </location>
</feature>
<gene>
    <name evidence="2" type="ORF">HYALB_00002201</name>
</gene>
<comment type="caution">
    <text evidence="2">The sequence shown here is derived from an EMBL/GenBank/DDBJ whole genome shotgun (WGS) entry which is preliminary data.</text>
</comment>
<dbReference type="EMBL" id="CAJVRM010000077">
    <property type="protein sequence ID" value="CAG8973635.1"/>
    <property type="molecule type" value="Genomic_DNA"/>
</dbReference>
<protein>
    <submittedName>
        <fullName evidence="2">Uncharacterized protein</fullName>
    </submittedName>
</protein>
<evidence type="ECO:0000256" key="1">
    <source>
        <dbReference type="SAM" id="MobiDB-lite"/>
    </source>
</evidence>
<name>A0A9N9PZ92_9HELO</name>
<dbReference type="AlphaFoldDB" id="A0A9N9PZ92"/>
<evidence type="ECO:0000313" key="2">
    <source>
        <dbReference type="EMBL" id="CAG8973635.1"/>
    </source>
</evidence>
<accession>A0A9N9PZ92</accession>
<evidence type="ECO:0000313" key="3">
    <source>
        <dbReference type="Proteomes" id="UP000701801"/>
    </source>
</evidence>
<proteinExistence type="predicted"/>
<reference evidence="2" key="1">
    <citation type="submission" date="2021-07" db="EMBL/GenBank/DDBJ databases">
        <authorList>
            <person name="Durling M."/>
        </authorList>
    </citation>
    <scope>NUCLEOTIDE SEQUENCE</scope>
</reference>
<feature type="region of interest" description="Disordered" evidence="1">
    <location>
        <begin position="285"/>
        <end position="403"/>
    </location>
</feature>
<organism evidence="2 3">
    <name type="scientific">Hymenoscyphus albidus</name>
    <dbReference type="NCBI Taxonomy" id="595503"/>
    <lineage>
        <taxon>Eukaryota</taxon>
        <taxon>Fungi</taxon>
        <taxon>Dikarya</taxon>
        <taxon>Ascomycota</taxon>
        <taxon>Pezizomycotina</taxon>
        <taxon>Leotiomycetes</taxon>
        <taxon>Helotiales</taxon>
        <taxon>Helotiaceae</taxon>
        <taxon>Hymenoscyphus</taxon>
    </lineage>
</organism>
<feature type="compositionally biased region" description="Low complexity" evidence="1">
    <location>
        <begin position="308"/>
        <end position="321"/>
    </location>
</feature>
<feature type="compositionally biased region" description="Polar residues" evidence="1">
    <location>
        <begin position="285"/>
        <end position="307"/>
    </location>
</feature>
<keyword evidence="3" id="KW-1185">Reference proteome</keyword>
<feature type="compositionally biased region" description="Polar residues" evidence="1">
    <location>
        <begin position="374"/>
        <end position="395"/>
    </location>
</feature>
<dbReference type="Proteomes" id="UP000701801">
    <property type="component" value="Unassembled WGS sequence"/>
</dbReference>
<sequence length="403" mass="44884">MSKVLLLPHTIEMNYKPPATYNSVLYPLNNYGSTYGISTEIDRAIIGLAPEIILECCHEIQSRLDKRRSHASHMSPLQETSRLFKRAFSSYRDGRIDSRILDLKSFPGRLLHNITSTPLHCALLIAEIHHVNTERKSVKHRLFEDLLDSLGKATHSVFSMLVKLYLKTQDSLKSYISSPHGFGVFLALGMLFEAYGSRLAPANTLYLVSGHVLEREHCSGIALAYFNKVCKLRESILSVLEPLPEVVGAEIQIWENLLERILTTLISFPYIALACPQSEDFTSTPQCMIPTPKQSGSLKSAHPSTTLPSISKSSRLINSSSPPFPSCKKLSSERSLRQSKHFHFSPPSDSEAQAPSSHADPPPHLTHRPRLPDSQTPPTQTPRLPDSQTPPTTKLSLYLCSPS</sequence>